<dbReference type="PANTHER" id="PTHR48478:SF1">
    <property type="entry name" value="LECTIN-LIKE"/>
    <property type="match status" value="1"/>
</dbReference>
<name>A0A8B8PMM4_9MYRT</name>
<accession>A0A8B8PMM4</accession>
<dbReference type="RefSeq" id="XP_030536046.1">
    <property type="nucleotide sequence ID" value="XM_030680186.2"/>
</dbReference>
<protein>
    <submittedName>
        <fullName evidence="2">Protein PHLOEM PROTEIN 2-LIKE A1-like</fullName>
    </submittedName>
</protein>
<gene>
    <name evidence="2" type="primary">LOC115744813</name>
</gene>
<dbReference type="GeneID" id="115744813"/>
<dbReference type="AlphaFoldDB" id="A0A8B8PMM4"/>
<dbReference type="GO" id="GO:0030246">
    <property type="term" value="F:carbohydrate binding"/>
    <property type="evidence" value="ECO:0007669"/>
    <property type="project" value="InterPro"/>
</dbReference>
<keyword evidence="1" id="KW-1185">Reference proteome</keyword>
<dbReference type="InterPro" id="IPR052147">
    <property type="entry name" value="PP2-like/Lectin"/>
</dbReference>
<dbReference type="PANTHER" id="PTHR48478">
    <property type="entry name" value="LECTIN-LIKE"/>
    <property type="match status" value="1"/>
</dbReference>
<reference evidence="2" key="1">
    <citation type="submission" date="2025-08" db="UniProtKB">
        <authorList>
            <consortium name="RefSeq"/>
        </authorList>
    </citation>
    <scope>IDENTIFICATION</scope>
    <source>
        <tissue evidence="2">Leaf</tissue>
    </source>
</reference>
<evidence type="ECO:0000313" key="1">
    <source>
        <dbReference type="Proteomes" id="UP000827889"/>
    </source>
</evidence>
<dbReference type="KEGG" id="rarg:115744813"/>
<sequence length="212" mass="24015">MAQEAMSKYRQFGFLVDAGVEVSPDEYLTKPGKIDDLLRKGAIYKDKKKRFWVDGHGHTCFTIYAKGLHITNGDRPIYWQWTTDSDRIEVAKALKARWLEVKGSFWTMDLSPETLYKVSFLTRMEGSQGTSVNSMAEHTVSLRLTLPDGNNQERQAILPKKEGQPPGPWHELEVGLFTVTTDNVGKMEFSMQRSFGRWMGGLVIGGVEIKPV</sequence>
<dbReference type="OrthoDB" id="533833at2759"/>
<dbReference type="Pfam" id="PF14299">
    <property type="entry name" value="PP2"/>
    <property type="match status" value="1"/>
</dbReference>
<dbReference type="Proteomes" id="UP000827889">
    <property type="component" value="Chromosome 8"/>
</dbReference>
<evidence type="ECO:0000313" key="2">
    <source>
        <dbReference type="RefSeq" id="XP_030536046.1"/>
    </source>
</evidence>
<dbReference type="InterPro" id="IPR025886">
    <property type="entry name" value="PP2-like"/>
</dbReference>
<proteinExistence type="predicted"/>
<organism evidence="1 2">
    <name type="scientific">Rhodamnia argentea</name>
    <dbReference type="NCBI Taxonomy" id="178133"/>
    <lineage>
        <taxon>Eukaryota</taxon>
        <taxon>Viridiplantae</taxon>
        <taxon>Streptophyta</taxon>
        <taxon>Embryophyta</taxon>
        <taxon>Tracheophyta</taxon>
        <taxon>Spermatophyta</taxon>
        <taxon>Magnoliopsida</taxon>
        <taxon>eudicotyledons</taxon>
        <taxon>Gunneridae</taxon>
        <taxon>Pentapetalae</taxon>
        <taxon>rosids</taxon>
        <taxon>malvids</taxon>
        <taxon>Myrtales</taxon>
        <taxon>Myrtaceae</taxon>
        <taxon>Myrtoideae</taxon>
        <taxon>Myrteae</taxon>
        <taxon>Australasian group</taxon>
        <taxon>Rhodamnia</taxon>
    </lineage>
</organism>